<keyword evidence="3" id="KW-0804">Transcription</keyword>
<evidence type="ECO:0000313" key="5">
    <source>
        <dbReference type="EMBL" id="GHI53737.1"/>
    </source>
</evidence>
<evidence type="ECO:0000259" key="4">
    <source>
        <dbReference type="PROSITE" id="PS01124"/>
    </source>
</evidence>
<dbReference type="InterPro" id="IPR035418">
    <property type="entry name" value="AraC-bd_2"/>
</dbReference>
<keyword evidence="6" id="KW-1185">Reference proteome</keyword>
<sequence length="337" mass="37100">MGHVLRDMTAGREDEAPRLWQDAFDGLVAPVRLVMRTTAAGPPAPVIAHLGYLSLLLVEAGPSQLSRTPRHIARSPGERIAVVLQRSGTALLTQDGRSTALEPGEVAFLDPRRPFTLDQRESHRMLLVSVPRQALGDPADHLFRLTGRAVPGRSGVAALLVPFLERLARLADRVTADTGDLLAGNTVEFIALLADELLGRDQEPPGGTRARLVPRVRGYIERHLGEADLTPERIAEAHYISVRYLHRLFEGEGTTVGRLILRRRVEECARELARRGRVSPTVSTVARRWGFHSPAHFSRAFKGVFGVPPRQWRLTGALEEELPGPELPRAAQRAAVH</sequence>
<organism evidence="5 6">
    <name type="scientific">Streptomyces rubradiris</name>
    <name type="common">Streptomyces achromogenes subsp. rubradiris</name>
    <dbReference type="NCBI Taxonomy" id="285531"/>
    <lineage>
        <taxon>Bacteria</taxon>
        <taxon>Bacillati</taxon>
        <taxon>Actinomycetota</taxon>
        <taxon>Actinomycetes</taxon>
        <taxon>Kitasatosporales</taxon>
        <taxon>Streptomycetaceae</taxon>
        <taxon>Streptomyces</taxon>
    </lineage>
</organism>
<dbReference type="Gene3D" id="1.10.10.60">
    <property type="entry name" value="Homeodomain-like"/>
    <property type="match status" value="1"/>
</dbReference>
<dbReference type="PROSITE" id="PS01124">
    <property type="entry name" value="HTH_ARAC_FAMILY_2"/>
    <property type="match status" value="1"/>
</dbReference>
<evidence type="ECO:0000313" key="6">
    <source>
        <dbReference type="Proteomes" id="UP000646738"/>
    </source>
</evidence>
<proteinExistence type="predicted"/>
<dbReference type="PANTHER" id="PTHR46796:SF6">
    <property type="entry name" value="ARAC SUBFAMILY"/>
    <property type="match status" value="1"/>
</dbReference>
<dbReference type="EMBL" id="BNEA01000015">
    <property type="protein sequence ID" value="GHI53737.1"/>
    <property type="molecule type" value="Genomic_DNA"/>
</dbReference>
<dbReference type="SMART" id="SM00342">
    <property type="entry name" value="HTH_ARAC"/>
    <property type="match status" value="1"/>
</dbReference>
<dbReference type="SUPFAM" id="SSF46689">
    <property type="entry name" value="Homeodomain-like"/>
    <property type="match status" value="1"/>
</dbReference>
<dbReference type="InterPro" id="IPR020449">
    <property type="entry name" value="Tscrpt_reg_AraC-type_HTH"/>
</dbReference>
<reference evidence="6" key="1">
    <citation type="submission" date="2023-07" db="EMBL/GenBank/DDBJ databases">
        <title>Whole genome shotgun sequence of Streptomyces achromogenes subsp. rubradiris NBRC 14000.</title>
        <authorList>
            <person name="Komaki H."/>
            <person name="Tamura T."/>
        </authorList>
    </citation>
    <scope>NUCLEOTIDE SEQUENCE [LARGE SCALE GENOMIC DNA]</scope>
    <source>
        <strain evidence="6">NBRC 14000</strain>
    </source>
</reference>
<comment type="caution">
    <text evidence="5">The sequence shown here is derived from an EMBL/GenBank/DDBJ whole genome shotgun (WGS) entry which is preliminary data.</text>
</comment>
<accession>A0ABQ3RCZ8</accession>
<name>A0ABQ3RCZ8_STRRR</name>
<protein>
    <recommendedName>
        <fullName evidence="4">HTH araC/xylS-type domain-containing protein</fullName>
    </recommendedName>
</protein>
<keyword evidence="1" id="KW-0805">Transcription regulation</keyword>
<dbReference type="InterPro" id="IPR018060">
    <property type="entry name" value="HTH_AraC"/>
</dbReference>
<feature type="domain" description="HTH araC/xylS-type" evidence="4">
    <location>
        <begin position="214"/>
        <end position="315"/>
    </location>
</feature>
<evidence type="ECO:0000256" key="3">
    <source>
        <dbReference type="ARBA" id="ARBA00023163"/>
    </source>
</evidence>
<dbReference type="Pfam" id="PF14525">
    <property type="entry name" value="AraC_binding_2"/>
    <property type="match status" value="1"/>
</dbReference>
<dbReference type="PANTHER" id="PTHR46796">
    <property type="entry name" value="HTH-TYPE TRANSCRIPTIONAL ACTIVATOR RHAS-RELATED"/>
    <property type="match status" value="1"/>
</dbReference>
<dbReference type="InterPro" id="IPR050204">
    <property type="entry name" value="AraC_XylS_family_regulators"/>
</dbReference>
<dbReference type="InterPro" id="IPR009057">
    <property type="entry name" value="Homeodomain-like_sf"/>
</dbReference>
<gene>
    <name evidence="5" type="ORF">Srubr_35830</name>
</gene>
<dbReference type="Pfam" id="PF12833">
    <property type="entry name" value="HTH_18"/>
    <property type="match status" value="1"/>
</dbReference>
<keyword evidence="2" id="KW-0238">DNA-binding</keyword>
<evidence type="ECO:0000256" key="2">
    <source>
        <dbReference type="ARBA" id="ARBA00023125"/>
    </source>
</evidence>
<evidence type="ECO:0000256" key="1">
    <source>
        <dbReference type="ARBA" id="ARBA00023015"/>
    </source>
</evidence>
<dbReference type="RefSeq" id="WP_189989533.1">
    <property type="nucleotide sequence ID" value="NZ_BNCB01000001.1"/>
</dbReference>
<dbReference type="PRINTS" id="PR00032">
    <property type="entry name" value="HTHARAC"/>
</dbReference>
<dbReference type="Proteomes" id="UP000646738">
    <property type="component" value="Unassembled WGS sequence"/>
</dbReference>